<dbReference type="Proteomes" id="UP001500736">
    <property type="component" value="Unassembled WGS sequence"/>
</dbReference>
<evidence type="ECO:0000313" key="2">
    <source>
        <dbReference type="Proteomes" id="UP001500736"/>
    </source>
</evidence>
<reference evidence="1 2" key="1">
    <citation type="journal article" date="2019" name="Int. J. Syst. Evol. Microbiol.">
        <title>The Global Catalogue of Microorganisms (GCM) 10K type strain sequencing project: providing services to taxonomists for standard genome sequencing and annotation.</title>
        <authorList>
            <consortium name="The Broad Institute Genomics Platform"/>
            <consortium name="The Broad Institute Genome Sequencing Center for Infectious Disease"/>
            <person name="Wu L."/>
            <person name="Ma J."/>
        </authorList>
    </citation>
    <scope>NUCLEOTIDE SEQUENCE [LARGE SCALE GENOMIC DNA]</scope>
    <source>
        <strain evidence="1 2">JCM 15976</strain>
    </source>
</reference>
<name>A0ABN1JCV5_9FLAO</name>
<dbReference type="EMBL" id="BAAAGF010000001">
    <property type="protein sequence ID" value="GAA0736144.1"/>
    <property type="molecule type" value="Genomic_DNA"/>
</dbReference>
<keyword evidence="2" id="KW-1185">Reference proteome</keyword>
<comment type="caution">
    <text evidence="1">The sequence shown here is derived from an EMBL/GenBank/DDBJ whole genome shotgun (WGS) entry which is preliminary data.</text>
</comment>
<accession>A0ABN1JCV5</accession>
<protein>
    <submittedName>
        <fullName evidence="1">Uncharacterized protein</fullName>
    </submittedName>
</protein>
<organism evidence="1 2">
    <name type="scientific">Gaetbulibacter jejuensis</name>
    <dbReference type="NCBI Taxonomy" id="584607"/>
    <lineage>
        <taxon>Bacteria</taxon>
        <taxon>Pseudomonadati</taxon>
        <taxon>Bacteroidota</taxon>
        <taxon>Flavobacteriia</taxon>
        <taxon>Flavobacteriales</taxon>
        <taxon>Flavobacteriaceae</taxon>
        <taxon>Gaetbulibacter</taxon>
    </lineage>
</organism>
<proteinExistence type="predicted"/>
<gene>
    <name evidence="1" type="ORF">GCM10009431_01730</name>
</gene>
<evidence type="ECO:0000313" key="1">
    <source>
        <dbReference type="EMBL" id="GAA0736144.1"/>
    </source>
</evidence>
<sequence length="149" mass="17792">MGKRANTDLNKDDGIKIVNRILYVYEFDSLKTKTDYELKILERDSVRIFKYKNLKDSTRNIAFRFNKLNSNLYFGPDKFNVVESDNYRTEFNFDKYELTEPIMDGVGPILFNKTYGVLAWDNNWGNQFYFVNEVNIDKIDLPIFKYNME</sequence>